<evidence type="ECO:0000313" key="10">
    <source>
        <dbReference type="Proteomes" id="UP001332192"/>
    </source>
</evidence>
<comment type="similarity">
    <text evidence="6">Belongs to the exbB/tolQ family.</text>
</comment>
<dbReference type="RefSeq" id="WP_324717771.1">
    <property type="nucleotide sequence ID" value="NZ_CP141615.1"/>
</dbReference>
<accession>A0ABZ1C0T3</accession>
<feature type="transmembrane region" description="Helical" evidence="7">
    <location>
        <begin position="155"/>
        <end position="180"/>
    </location>
</feature>
<evidence type="ECO:0000256" key="5">
    <source>
        <dbReference type="ARBA" id="ARBA00023136"/>
    </source>
</evidence>
<protein>
    <submittedName>
        <fullName evidence="9">MotA/TolQ/ExbB proton channel family protein</fullName>
    </submittedName>
</protein>
<evidence type="ECO:0000256" key="3">
    <source>
        <dbReference type="ARBA" id="ARBA00022692"/>
    </source>
</evidence>
<keyword evidence="6" id="KW-0653">Protein transport</keyword>
<feature type="transmembrane region" description="Helical" evidence="7">
    <location>
        <begin position="113"/>
        <end position="135"/>
    </location>
</feature>
<proteinExistence type="inferred from homology"/>
<dbReference type="Pfam" id="PF01618">
    <property type="entry name" value="MotA_ExbB"/>
    <property type="match status" value="1"/>
</dbReference>
<evidence type="ECO:0000256" key="2">
    <source>
        <dbReference type="ARBA" id="ARBA00022475"/>
    </source>
</evidence>
<dbReference type="PANTHER" id="PTHR30625">
    <property type="entry name" value="PROTEIN TOLQ"/>
    <property type="match status" value="1"/>
</dbReference>
<dbReference type="Proteomes" id="UP001332192">
    <property type="component" value="Chromosome"/>
</dbReference>
<keyword evidence="2" id="KW-1003">Cell membrane</keyword>
<name>A0ABZ1C0T3_9FIRM</name>
<keyword evidence="4 7" id="KW-1133">Transmembrane helix</keyword>
<evidence type="ECO:0000313" key="9">
    <source>
        <dbReference type="EMBL" id="WRP18498.1"/>
    </source>
</evidence>
<keyword evidence="5 7" id="KW-0472">Membrane</keyword>
<feature type="transmembrane region" description="Helical" evidence="7">
    <location>
        <begin position="12"/>
        <end position="31"/>
    </location>
</feature>
<keyword evidence="6" id="KW-0813">Transport</keyword>
<keyword evidence="3 7" id="KW-0812">Transmembrane</keyword>
<comment type="subcellular location">
    <subcellularLocation>
        <location evidence="1">Cell membrane</location>
        <topology evidence="1">Multi-pass membrane protein</topology>
    </subcellularLocation>
    <subcellularLocation>
        <location evidence="6">Membrane</location>
        <topology evidence="6">Multi-pass membrane protein</topology>
    </subcellularLocation>
</comment>
<evidence type="ECO:0000256" key="6">
    <source>
        <dbReference type="RuleBase" id="RU004057"/>
    </source>
</evidence>
<dbReference type="InterPro" id="IPR050790">
    <property type="entry name" value="ExbB/TolQ_transport"/>
</dbReference>
<sequence>MYAAIVDMLVKGGPVMVPLGIVSVMAVAISIERLWYFAKLRHDDGDHLMDELRVLVHEGRLLEAMQSIRRVNGPTAAVLAEGLAAWDRPIEEVRSRVERVGQDEVLKLEARMAWLDAIVTGAPMLGLLGTVTGIIRSFRILANMQGVEPTGLSSGIAEALITTAAGLIIAIPVLFIHVYLSSIIDQRVAQLNRTTAELLQLLTEVRGRS</sequence>
<evidence type="ECO:0000259" key="8">
    <source>
        <dbReference type="Pfam" id="PF01618"/>
    </source>
</evidence>
<organism evidence="9 10">
    <name type="scientific">Carboxydichorda subterranea</name>
    <dbReference type="NCBI Taxonomy" id="3109565"/>
    <lineage>
        <taxon>Bacteria</taxon>
        <taxon>Bacillati</taxon>
        <taxon>Bacillota</taxon>
        <taxon>Limnochordia</taxon>
        <taxon>Limnochordales</taxon>
        <taxon>Geochordaceae</taxon>
        <taxon>Carboxydichorda</taxon>
    </lineage>
</organism>
<gene>
    <name evidence="9" type="ORF">U7230_05705</name>
</gene>
<reference evidence="9 10" key="1">
    <citation type="journal article" date="2024" name="Front. Microbiol.">
        <title>Novel thermophilic genera Geochorda gen. nov. and Carboxydochorda gen. nov. from the deep terrestrial subsurface reveal the ecophysiological diversity in the class Limnochordia.</title>
        <authorList>
            <person name="Karnachuk O.V."/>
            <person name="Lukina A.P."/>
            <person name="Avakyan M.R."/>
            <person name="Kadnikov V.V."/>
            <person name="Begmatov S."/>
            <person name="Beletsky A.V."/>
            <person name="Vlasova K.G."/>
            <person name="Novikov A.A."/>
            <person name="Shcherbakova V.A."/>
            <person name="Mardanov A.V."/>
            <person name="Ravin N.V."/>
        </authorList>
    </citation>
    <scope>NUCLEOTIDE SEQUENCE [LARGE SCALE GENOMIC DNA]</scope>
    <source>
        <strain evidence="9 10">L945</strain>
    </source>
</reference>
<dbReference type="EMBL" id="CP141615">
    <property type="protein sequence ID" value="WRP18498.1"/>
    <property type="molecule type" value="Genomic_DNA"/>
</dbReference>
<feature type="domain" description="MotA/TolQ/ExbB proton channel" evidence="8">
    <location>
        <begin position="73"/>
        <end position="191"/>
    </location>
</feature>
<evidence type="ECO:0000256" key="4">
    <source>
        <dbReference type="ARBA" id="ARBA00022989"/>
    </source>
</evidence>
<dbReference type="PANTHER" id="PTHR30625:SF17">
    <property type="entry name" value="TOLQ-RELATED"/>
    <property type="match status" value="1"/>
</dbReference>
<keyword evidence="10" id="KW-1185">Reference proteome</keyword>
<dbReference type="InterPro" id="IPR002898">
    <property type="entry name" value="MotA_ExbB_proton_chnl"/>
</dbReference>
<evidence type="ECO:0000256" key="1">
    <source>
        <dbReference type="ARBA" id="ARBA00004651"/>
    </source>
</evidence>
<evidence type="ECO:0000256" key="7">
    <source>
        <dbReference type="SAM" id="Phobius"/>
    </source>
</evidence>